<dbReference type="InterPro" id="IPR032466">
    <property type="entry name" value="Metal_Hydrolase"/>
</dbReference>
<evidence type="ECO:0000259" key="1">
    <source>
        <dbReference type="Pfam" id="PF01979"/>
    </source>
</evidence>
<dbReference type="InterPro" id="IPR006680">
    <property type="entry name" value="Amidohydro-rel"/>
</dbReference>
<evidence type="ECO:0000313" key="2">
    <source>
        <dbReference type="EMBL" id="PRO71628.1"/>
    </source>
</evidence>
<dbReference type="AlphaFoldDB" id="A0A2S9V5A6"/>
<dbReference type="PANTHER" id="PTHR43135:SF3">
    <property type="entry name" value="ALPHA-D-RIBOSE 1-METHYLPHOSPHONATE 5-TRIPHOSPHATE DIPHOSPHATASE"/>
    <property type="match status" value="1"/>
</dbReference>
<dbReference type="Gene3D" id="3.20.20.140">
    <property type="entry name" value="Metal-dependent hydrolases"/>
    <property type="match status" value="1"/>
</dbReference>
<dbReference type="Pfam" id="PF01979">
    <property type="entry name" value="Amidohydro_1"/>
    <property type="match status" value="1"/>
</dbReference>
<dbReference type="OrthoDB" id="6190564at2"/>
<feature type="domain" description="Amidohydrolase-related" evidence="1">
    <location>
        <begin position="408"/>
        <end position="477"/>
    </location>
</feature>
<protein>
    <submittedName>
        <fullName evidence="2">Amidohydrolase</fullName>
    </submittedName>
</protein>
<sequence length="490" mass="53685">MRIKLIAVATMALWHGVTLADEMILNNFTLVSAHLNAAQKNTQVRIVDGVITEVTTVPLRPYNPAATIIEGEGKYLTPGIMDSHVHVGSIPGIGFLDSPNARQYAGMVDEYLTQLPRSLLYFGITQVLNLGGSDGESRFTAAQQHPDYFTCQSIPVIGGYPHLSAEFTLQKAKYFVIETPAKVTLPDNIDPAQHTPEAVVTAIAKTGSPCIKIYIEDGFGGASHWPLLTDDTLQRIRKAADKANLQIWAHANALDMYQIALEHKVDGIAHGLWNWQWQAAPDNPPVNATLDRLINTDTAYMPTIQVMLSLQGMYDNSTLSDERRKKVLPAALLQWYSTHEGQWFKREISADFGGLPDAKVFELSGYGVNRAKQAAAYLASHNHPLLLASDYPSSPSFAAAPGLSTYYEMQQMAATGISASQIFAAATINGPQQFGLENQYGTIEPGKIANLLILHKNPKQDVENWQTIDTVILHGELIQRESLAVTPNEG</sequence>
<dbReference type="InterPro" id="IPR011059">
    <property type="entry name" value="Metal-dep_hydrolase_composite"/>
</dbReference>
<keyword evidence="2" id="KW-0378">Hydrolase</keyword>
<dbReference type="RefSeq" id="WP_105936366.1">
    <property type="nucleotide sequence ID" value="NZ_PVNP01000203.1"/>
</dbReference>
<dbReference type="InterPro" id="IPR051781">
    <property type="entry name" value="Metallo-dep_Hydrolase"/>
</dbReference>
<name>A0A2S9V5A6_9ALTE</name>
<comment type="caution">
    <text evidence="2">The sequence shown here is derived from an EMBL/GenBank/DDBJ whole genome shotgun (WGS) entry which is preliminary data.</text>
</comment>
<keyword evidence="3" id="KW-1185">Reference proteome</keyword>
<proteinExistence type="predicted"/>
<dbReference type="EMBL" id="PVNP01000203">
    <property type="protein sequence ID" value="PRO71628.1"/>
    <property type="molecule type" value="Genomic_DNA"/>
</dbReference>
<dbReference type="GO" id="GO:0016810">
    <property type="term" value="F:hydrolase activity, acting on carbon-nitrogen (but not peptide) bonds"/>
    <property type="evidence" value="ECO:0007669"/>
    <property type="project" value="InterPro"/>
</dbReference>
<accession>A0A2S9V5A6</accession>
<dbReference type="SUPFAM" id="SSF51556">
    <property type="entry name" value="Metallo-dependent hydrolases"/>
    <property type="match status" value="1"/>
</dbReference>
<dbReference type="Gene3D" id="2.30.40.10">
    <property type="entry name" value="Urease, subunit C, domain 1"/>
    <property type="match status" value="1"/>
</dbReference>
<gene>
    <name evidence="2" type="ORF">C6Y40_21090</name>
</gene>
<evidence type="ECO:0000313" key="3">
    <source>
        <dbReference type="Proteomes" id="UP000238949"/>
    </source>
</evidence>
<reference evidence="3" key="1">
    <citation type="journal article" date="2020" name="Int. J. Syst. Evol. Microbiol.">
        <title>Alteromonas alba sp. nov., a marine bacterium isolated from the seawater of the West Pacific Ocean.</title>
        <authorList>
            <person name="Sun C."/>
            <person name="Wu Y.-H."/>
            <person name="Xamxidin M."/>
            <person name="Cheng H."/>
            <person name="Xu X.-W."/>
        </authorList>
    </citation>
    <scope>NUCLEOTIDE SEQUENCE [LARGE SCALE GENOMIC DNA]</scope>
    <source>
        <strain evidence="3">190</strain>
    </source>
</reference>
<dbReference type="SUPFAM" id="SSF51338">
    <property type="entry name" value="Composite domain of metallo-dependent hydrolases"/>
    <property type="match status" value="1"/>
</dbReference>
<organism evidence="2 3">
    <name type="scientific">Alteromonas alba</name>
    <dbReference type="NCBI Taxonomy" id="2079529"/>
    <lineage>
        <taxon>Bacteria</taxon>
        <taxon>Pseudomonadati</taxon>
        <taxon>Pseudomonadota</taxon>
        <taxon>Gammaproteobacteria</taxon>
        <taxon>Alteromonadales</taxon>
        <taxon>Alteromonadaceae</taxon>
        <taxon>Alteromonas/Salinimonas group</taxon>
        <taxon>Alteromonas</taxon>
    </lineage>
</organism>
<dbReference type="Proteomes" id="UP000238949">
    <property type="component" value="Unassembled WGS sequence"/>
</dbReference>
<dbReference type="PANTHER" id="PTHR43135">
    <property type="entry name" value="ALPHA-D-RIBOSE 1-METHYLPHOSPHONATE 5-TRIPHOSPHATE DIPHOSPHATASE"/>
    <property type="match status" value="1"/>
</dbReference>